<name>A0A0C2H699_9BILA</name>
<sequence length="42" mass="4976">MQTITEAHSKTTQHRPDNCPVPSRSRIERIPRRPHGRKWVQS</sequence>
<keyword evidence="3" id="KW-1185">Reference proteome</keyword>
<proteinExistence type="predicted"/>
<dbReference type="Proteomes" id="UP000054047">
    <property type="component" value="Unassembled WGS sequence"/>
</dbReference>
<reference evidence="2 3" key="1">
    <citation type="submission" date="2013-12" db="EMBL/GenBank/DDBJ databases">
        <title>Draft genome of the parsitic nematode Ancylostoma duodenale.</title>
        <authorList>
            <person name="Mitreva M."/>
        </authorList>
    </citation>
    <scope>NUCLEOTIDE SEQUENCE [LARGE SCALE GENOMIC DNA]</scope>
    <source>
        <strain evidence="2 3">Zhejiang</strain>
    </source>
</reference>
<evidence type="ECO:0000313" key="2">
    <source>
        <dbReference type="EMBL" id="KIH69370.1"/>
    </source>
</evidence>
<accession>A0A0C2H699</accession>
<evidence type="ECO:0000313" key="3">
    <source>
        <dbReference type="Proteomes" id="UP000054047"/>
    </source>
</evidence>
<feature type="compositionally biased region" description="Basic residues" evidence="1">
    <location>
        <begin position="32"/>
        <end position="42"/>
    </location>
</feature>
<dbReference type="AlphaFoldDB" id="A0A0C2H699"/>
<organism evidence="2 3">
    <name type="scientific">Ancylostoma duodenale</name>
    <dbReference type="NCBI Taxonomy" id="51022"/>
    <lineage>
        <taxon>Eukaryota</taxon>
        <taxon>Metazoa</taxon>
        <taxon>Ecdysozoa</taxon>
        <taxon>Nematoda</taxon>
        <taxon>Chromadorea</taxon>
        <taxon>Rhabditida</taxon>
        <taxon>Rhabditina</taxon>
        <taxon>Rhabditomorpha</taxon>
        <taxon>Strongyloidea</taxon>
        <taxon>Ancylostomatidae</taxon>
        <taxon>Ancylostomatinae</taxon>
        <taxon>Ancylostoma</taxon>
    </lineage>
</organism>
<evidence type="ECO:0000256" key="1">
    <source>
        <dbReference type="SAM" id="MobiDB-lite"/>
    </source>
</evidence>
<protein>
    <submittedName>
        <fullName evidence="2">Uncharacterized protein</fullName>
    </submittedName>
</protein>
<feature type="region of interest" description="Disordered" evidence="1">
    <location>
        <begin position="1"/>
        <end position="42"/>
    </location>
</feature>
<gene>
    <name evidence="2" type="ORF">ANCDUO_00288</name>
</gene>
<dbReference type="EMBL" id="KN726171">
    <property type="protein sequence ID" value="KIH69370.1"/>
    <property type="molecule type" value="Genomic_DNA"/>
</dbReference>